<dbReference type="AlphaFoldDB" id="A0A7T0FZT2"/>
<dbReference type="GO" id="GO:0003690">
    <property type="term" value="F:double-stranded DNA binding"/>
    <property type="evidence" value="ECO:0007669"/>
    <property type="project" value="InterPro"/>
</dbReference>
<dbReference type="EMBL" id="CP048685">
    <property type="protein sequence ID" value="QPJ61669.1"/>
    <property type="molecule type" value="Genomic_DNA"/>
</dbReference>
<name>A0A7T0FZT2_9BACT</name>
<evidence type="ECO:0000313" key="2">
    <source>
        <dbReference type="Proteomes" id="UP000594688"/>
    </source>
</evidence>
<evidence type="ECO:0008006" key="3">
    <source>
        <dbReference type="Google" id="ProtNLM"/>
    </source>
</evidence>
<accession>A0A7T0FZT2</accession>
<dbReference type="SUPFAM" id="SSF161266">
    <property type="entry name" value="Gam-like"/>
    <property type="match status" value="1"/>
</dbReference>
<dbReference type="Proteomes" id="UP000594688">
    <property type="component" value="Chromosome"/>
</dbReference>
<gene>
    <name evidence="1" type="ORF">G3M70_07130</name>
</gene>
<reference evidence="1 2" key="1">
    <citation type="submission" date="2020-02" db="EMBL/GenBank/DDBJ databases">
        <title>Genomic and physiological characterization of two novel Nitrospinaceae genera.</title>
        <authorList>
            <person name="Mueller A.J."/>
            <person name="Jung M.-Y."/>
            <person name="Strachan C.R."/>
            <person name="Herbold C.W."/>
            <person name="Kirkegaard R.H."/>
            <person name="Daims H."/>
        </authorList>
    </citation>
    <scope>NUCLEOTIDE SEQUENCE [LARGE SCALE GENOMIC DNA]</scope>
    <source>
        <strain evidence="1">EB</strain>
    </source>
</reference>
<sequence>MSKSKKKPVIIKDIAQAEEAVKRLHQIGLKREYWSQMEARDIQKVKDKWDARRAEGDEPALIKEQKELEAALETYAGASRAKWDAKSLKLRYGTLSFHAGQPAVKTIRSIAKNFEVALARLIALPWSKPYIRTVQEINKDAILDSRKVWEKKPGGMPLYDSQLKEAGLKVVQEEKFRVTTTAEKEIRERLEARKQ</sequence>
<dbReference type="InterPro" id="IPR009951">
    <property type="entry name" value="Host-nuc_inhib_Gam"/>
</dbReference>
<dbReference type="Pfam" id="PF07352">
    <property type="entry name" value="Phage_Mu_Gam"/>
    <property type="match status" value="1"/>
</dbReference>
<dbReference type="GO" id="GO:0042262">
    <property type="term" value="P:DNA protection"/>
    <property type="evidence" value="ECO:0007669"/>
    <property type="project" value="InterPro"/>
</dbReference>
<organism evidence="1 2">
    <name type="scientific">Candidatus Nitronauta litoralis</name>
    <dbReference type="NCBI Taxonomy" id="2705533"/>
    <lineage>
        <taxon>Bacteria</taxon>
        <taxon>Pseudomonadati</taxon>
        <taxon>Nitrospinota/Tectimicrobiota group</taxon>
        <taxon>Nitrospinota</taxon>
        <taxon>Nitrospinia</taxon>
        <taxon>Nitrospinales</taxon>
        <taxon>Nitrospinaceae</taxon>
        <taxon>Candidatus Nitronauta</taxon>
    </lineage>
</organism>
<protein>
    <recommendedName>
        <fullName evidence="3">Host-nuclease inhibitor protein Gam</fullName>
    </recommendedName>
</protein>
<dbReference type="KEGG" id="nli:G3M70_07130"/>
<evidence type="ECO:0000313" key="1">
    <source>
        <dbReference type="EMBL" id="QPJ61669.1"/>
    </source>
</evidence>
<proteinExistence type="predicted"/>